<dbReference type="Proteomes" id="UP001606300">
    <property type="component" value="Unassembled WGS sequence"/>
</dbReference>
<evidence type="ECO:0000313" key="2">
    <source>
        <dbReference type="Proteomes" id="UP001606300"/>
    </source>
</evidence>
<comment type="caution">
    <text evidence="1">The sequence shown here is derived from an EMBL/GenBank/DDBJ whole genome shotgun (WGS) entry which is preliminary data.</text>
</comment>
<dbReference type="EMBL" id="JBIGHY010000024">
    <property type="protein sequence ID" value="MFG6417349.1"/>
    <property type="molecule type" value="Genomic_DNA"/>
</dbReference>
<dbReference type="RefSeq" id="WP_394473407.1">
    <property type="nucleotide sequence ID" value="NZ_JBIGHY010000024.1"/>
</dbReference>
<evidence type="ECO:0000313" key="1">
    <source>
        <dbReference type="EMBL" id="MFG6417349.1"/>
    </source>
</evidence>
<accession>A0ABW7EVG4</accession>
<evidence type="ECO:0008006" key="3">
    <source>
        <dbReference type="Google" id="ProtNLM"/>
    </source>
</evidence>
<name>A0ABW7EVG4_9BURK</name>
<reference evidence="1 2" key="1">
    <citation type="submission" date="2024-09" db="EMBL/GenBank/DDBJ databases">
        <title>Novel species of the genus Pelomonas and Roseateles isolated from streams.</title>
        <authorList>
            <person name="Lu H."/>
        </authorList>
    </citation>
    <scope>NUCLEOTIDE SEQUENCE [LARGE SCALE GENOMIC DNA]</scope>
    <source>
        <strain evidence="1 2">DC23W</strain>
    </source>
</reference>
<sequence length="470" mass="50610">MGDHIEEVWPEEVLSNAWHGEAAVGKVADSAAKWGAKRDTEFPSRPLAAEEIDYTNWRDGRVGWGVVLPFRDGWSRDDLAIGADAPEPIRQLIAARDNAPIFRYVPSLGSGVLRRILPDGKESDLSFDGARGIGPIAVPWYLLIVGSPKEIPWGVQYQLQTNAFVGRLDLDATGLENYVSALLSDWGGSDRNVATPVVWTVDKGHPDITRLMRKTITDRIVDCFRVDKEFDISGSGYLTDGSASVKALADALGERRPAFVVTSSHGSTSPLENAAEMAKQLGGLVDQQGAVLANPSAYALAPPAGSIWYSHACCSAGCNDRSAFDGIFEAGSTLDVVLKDIANIGALTAPLPRALLGAKRPIGAFVGHVEPTFDRTLRWPSTGQVTAHDIVGALYNKLHLAKRPPIGYAMKTYYQGVAGLLLQYSQDLDALANLGKKGLSRAFDARFIALDRLAMVLLGDPTVRLPLPSN</sequence>
<organism evidence="1 2">
    <name type="scientific">Pelomonas dachongensis</name>
    <dbReference type="NCBI Taxonomy" id="3299029"/>
    <lineage>
        <taxon>Bacteria</taxon>
        <taxon>Pseudomonadati</taxon>
        <taxon>Pseudomonadota</taxon>
        <taxon>Betaproteobacteria</taxon>
        <taxon>Burkholderiales</taxon>
        <taxon>Sphaerotilaceae</taxon>
        <taxon>Roseateles</taxon>
    </lineage>
</organism>
<proteinExistence type="predicted"/>
<keyword evidence="2" id="KW-1185">Reference proteome</keyword>
<gene>
    <name evidence="1" type="ORF">ACG02S_26000</name>
</gene>
<protein>
    <recommendedName>
        <fullName evidence="3">Peptidase family C25</fullName>
    </recommendedName>
</protein>